<feature type="region of interest" description="Disordered" evidence="1">
    <location>
        <begin position="89"/>
        <end position="152"/>
    </location>
</feature>
<dbReference type="EMBL" id="KV005002">
    <property type="protein sequence ID" value="KZV35117.1"/>
    <property type="molecule type" value="Genomic_DNA"/>
</dbReference>
<sequence>MTMPLSSRSHPMTCAKIGSVSRGQCHIYQNPTWICLSLFKESRDDTSFLIWTTRSPRITEDLKEDRGEYVARDTCYRRIFVGICSSQLSSPSINIRHPEELPSRAPGLQTSRAPGLQISLSSSPRPDLQISLSSSPEARPPDLQISRPYIPR</sequence>
<evidence type="ECO:0000313" key="2">
    <source>
        <dbReference type="EMBL" id="KZV35117.1"/>
    </source>
</evidence>
<gene>
    <name evidence="2" type="ORF">F511_20210</name>
</gene>
<keyword evidence="3" id="KW-1185">Reference proteome</keyword>
<feature type="compositionally biased region" description="Polar residues" evidence="1">
    <location>
        <begin position="108"/>
        <end position="136"/>
    </location>
</feature>
<dbReference type="Proteomes" id="UP000250235">
    <property type="component" value="Unassembled WGS sequence"/>
</dbReference>
<organism evidence="2 3">
    <name type="scientific">Dorcoceras hygrometricum</name>
    <dbReference type="NCBI Taxonomy" id="472368"/>
    <lineage>
        <taxon>Eukaryota</taxon>
        <taxon>Viridiplantae</taxon>
        <taxon>Streptophyta</taxon>
        <taxon>Embryophyta</taxon>
        <taxon>Tracheophyta</taxon>
        <taxon>Spermatophyta</taxon>
        <taxon>Magnoliopsida</taxon>
        <taxon>eudicotyledons</taxon>
        <taxon>Gunneridae</taxon>
        <taxon>Pentapetalae</taxon>
        <taxon>asterids</taxon>
        <taxon>lamiids</taxon>
        <taxon>Lamiales</taxon>
        <taxon>Gesneriaceae</taxon>
        <taxon>Didymocarpoideae</taxon>
        <taxon>Trichosporeae</taxon>
        <taxon>Loxocarpinae</taxon>
        <taxon>Dorcoceras</taxon>
    </lineage>
</organism>
<reference evidence="2 3" key="1">
    <citation type="journal article" date="2015" name="Proc. Natl. Acad. Sci. U.S.A.">
        <title>The resurrection genome of Boea hygrometrica: A blueprint for survival of dehydration.</title>
        <authorList>
            <person name="Xiao L."/>
            <person name="Yang G."/>
            <person name="Zhang L."/>
            <person name="Yang X."/>
            <person name="Zhao S."/>
            <person name="Ji Z."/>
            <person name="Zhou Q."/>
            <person name="Hu M."/>
            <person name="Wang Y."/>
            <person name="Chen M."/>
            <person name="Xu Y."/>
            <person name="Jin H."/>
            <person name="Xiao X."/>
            <person name="Hu G."/>
            <person name="Bao F."/>
            <person name="Hu Y."/>
            <person name="Wan P."/>
            <person name="Li L."/>
            <person name="Deng X."/>
            <person name="Kuang T."/>
            <person name="Xiang C."/>
            <person name="Zhu J.K."/>
            <person name="Oliver M.J."/>
            <person name="He Y."/>
        </authorList>
    </citation>
    <scope>NUCLEOTIDE SEQUENCE [LARGE SCALE GENOMIC DNA]</scope>
    <source>
        <strain evidence="3">cv. XS01</strain>
    </source>
</reference>
<evidence type="ECO:0000256" key="1">
    <source>
        <dbReference type="SAM" id="MobiDB-lite"/>
    </source>
</evidence>
<proteinExistence type="predicted"/>
<accession>A0A2Z7BS70</accession>
<protein>
    <submittedName>
        <fullName evidence="2">Uncharacterized protein</fullName>
    </submittedName>
</protein>
<name>A0A2Z7BS70_9LAMI</name>
<evidence type="ECO:0000313" key="3">
    <source>
        <dbReference type="Proteomes" id="UP000250235"/>
    </source>
</evidence>
<dbReference type="AlphaFoldDB" id="A0A2Z7BS70"/>